<evidence type="ECO:0000313" key="1">
    <source>
        <dbReference type="EMBL" id="GBP18917.1"/>
    </source>
</evidence>
<dbReference type="OrthoDB" id="616263at2759"/>
<dbReference type="GO" id="GO:0003690">
    <property type="term" value="F:double-stranded DNA binding"/>
    <property type="evidence" value="ECO:0007669"/>
    <property type="project" value="TreeGrafter"/>
</dbReference>
<gene>
    <name evidence="1" type="primary">SETMAR</name>
    <name evidence="1" type="ORF">EVAR_20449_1</name>
</gene>
<organism evidence="1 2">
    <name type="scientific">Eumeta variegata</name>
    <name type="common">Bagworm moth</name>
    <name type="synonym">Eumeta japonica</name>
    <dbReference type="NCBI Taxonomy" id="151549"/>
    <lineage>
        <taxon>Eukaryota</taxon>
        <taxon>Metazoa</taxon>
        <taxon>Ecdysozoa</taxon>
        <taxon>Arthropoda</taxon>
        <taxon>Hexapoda</taxon>
        <taxon>Insecta</taxon>
        <taxon>Pterygota</taxon>
        <taxon>Neoptera</taxon>
        <taxon>Endopterygota</taxon>
        <taxon>Lepidoptera</taxon>
        <taxon>Glossata</taxon>
        <taxon>Ditrysia</taxon>
        <taxon>Tineoidea</taxon>
        <taxon>Psychidae</taxon>
        <taxon>Oiketicinae</taxon>
        <taxon>Eumeta</taxon>
    </lineage>
</organism>
<dbReference type="GO" id="GO:0044774">
    <property type="term" value="P:mitotic DNA integrity checkpoint signaling"/>
    <property type="evidence" value="ECO:0007669"/>
    <property type="project" value="TreeGrafter"/>
</dbReference>
<dbReference type="GO" id="GO:0000729">
    <property type="term" value="P:DNA double-strand break processing"/>
    <property type="evidence" value="ECO:0007669"/>
    <property type="project" value="TreeGrafter"/>
</dbReference>
<dbReference type="GO" id="GO:0000014">
    <property type="term" value="F:single-stranded DNA endodeoxyribonuclease activity"/>
    <property type="evidence" value="ECO:0007669"/>
    <property type="project" value="TreeGrafter"/>
</dbReference>
<dbReference type="GO" id="GO:0044547">
    <property type="term" value="F:DNA topoisomerase binding"/>
    <property type="evidence" value="ECO:0007669"/>
    <property type="project" value="TreeGrafter"/>
</dbReference>
<evidence type="ECO:0000313" key="2">
    <source>
        <dbReference type="Proteomes" id="UP000299102"/>
    </source>
</evidence>
<comment type="caution">
    <text evidence="1">The sequence shown here is derived from an EMBL/GenBank/DDBJ whole genome shotgun (WGS) entry which is preliminary data.</text>
</comment>
<dbReference type="GO" id="GO:0046975">
    <property type="term" value="F:histone H3K36 methyltransferase activity"/>
    <property type="evidence" value="ECO:0007669"/>
    <property type="project" value="TreeGrafter"/>
</dbReference>
<accession>A0A4C1TY20</accession>
<keyword evidence="1" id="KW-0489">Methyltransferase</keyword>
<name>A0A4C1TY20_EUMVA</name>
<dbReference type="PANTHER" id="PTHR46060:SF2">
    <property type="entry name" value="HISTONE-LYSINE N-METHYLTRANSFERASE SETMAR"/>
    <property type="match status" value="1"/>
</dbReference>
<dbReference type="Proteomes" id="UP000299102">
    <property type="component" value="Unassembled WGS sequence"/>
</dbReference>
<dbReference type="EMBL" id="BGZK01000102">
    <property type="protein sequence ID" value="GBP18917.1"/>
    <property type="molecule type" value="Genomic_DNA"/>
</dbReference>
<sequence length="183" mass="20311">MFRSSSDDSSHFLSSNSPRQCHVMEERNVETWPEATLAGRARACSGAGAADELPHGDSRQNLNCLSDVIIAAHGHPQLQGSSSAGLLERTSLLEESLALAESGNFDVKDEPRSGRPVTDKVDAILEKVEQDRHISSYEIAEELEFGHKTVLTLLKNTGYAKKLDTWFPHELTERNLMNRILIR</sequence>
<dbReference type="GO" id="GO:0006303">
    <property type="term" value="P:double-strand break repair via nonhomologous end joining"/>
    <property type="evidence" value="ECO:0007669"/>
    <property type="project" value="TreeGrafter"/>
</dbReference>
<keyword evidence="2" id="KW-1185">Reference proteome</keyword>
<dbReference type="GO" id="GO:0005634">
    <property type="term" value="C:nucleus"/>
    <property type="evidence" value="ECO:0007669"/>
    <property type="project" value="TreeGrafter"/>
</dbReference>
<dbReference type="AlphaFoldDB" id="A0A4C1TY20"/>
<dbReference type="GO" id="GO:0031297">
    <property type="term" value="P:replication fork processing"/>
    <property type="evidence" value="ECO:0007669"/>
    <property type="project" value="TreeGrafter"/>
</dbReference>
<dbReference type="GO" id="GO:0035861">
    <property type="term" value="C:site of double-strand break"/>
    <property type="evidence" value="ECO:0007669"/>
    <property type="project" value="TreeGrafter"/>
</dbReference>
<dbReference type="PANTHER" id="PTHR46060">
    <property type="entry name" value="MARINER MOS1 TRANSPOSASE-LIKE PROTEIN"/>
    <property type="match status" value="1"/>
</dbReference>
<dbReference type="GO" id="GO:0042800">
    <property type="term" value="F:histone H3K4 methyltransferase activity"/>
    <property type="evidence" value="ECO:0007669"/>
    <property type="project" value="TreeGrafter"/>
</dbReference>
<dbReference type="GO" id="GO:0015074">
    <property type="term" value="P:DNA integration"/>
    <property type="evidence" value="ECO:0007669"/>
    <property type="project" value="TreeGrafter"/>
</dbReference>
<dbReference type="GO" id="GO:0032259">
    <property type="term" value="P:methylation"/>
    <property type="evidence" value="ECO:0007669"/>
    <property type="project" value="UniProtKB-KW"/>
</dbReference>
<protein>
    <submittedName>
        <fullName evidence="1">Histone-lysine N-methyltransferase SETMAR</fullName>
    </submittedName>
</protein>
<dbReference type="InterPro" id="IPR052709">
    <property type="entry name" value="Transposase-MT_Hybrid"/>
</dbReference>
<dbReference type="GO" id="GO:0003697">
    <property type="term" value="F:single-stranded DNA binding"/>
    <property type="evidence" value="ECO:0007669"/>
    <property type="project" value="TreeGrafter"/>
</dbReference>
<reference evidence="1 2" key="1">
    <citation type="journal article" date="2019" name="Commun. Biol.">
        <title>The bagworm genome reveals a unique fibroin gene that provides high tensile strength.</title>
        <authorList>
            <person name="Kono N."/>
            <person name="Nakamura H."/>
            <person name="Ohtoshi R."/>
            <person name="Tomita M."/>
            <person name="Numata K."/>
            <person name="Arakawa K."/>
        </authorList>
    </citation>
    <scope>NUCLEOTIDE SEQUENCE [LARGE SCALE GENOMIC DNA]</scope>
</reference>
<dbReference type="GO" id="GO:0000793">
    <property type="term" value="C:condensed chromosome"/>
    <property type="evidence" value="ECO:0007669"/>
    <property type="project" value="TreeGrafter"/>
</dbReference>
<keyword evidence="1" id="KW-0808">Transferase</keyword>
<proteinExistence type="predicted"/>